<gene>
    <name evidence="10" type="ORF">C5O19_04885</name>
</gene>
<dbReference type="PIRSF" id="PIRSF000452">
    <property type="entry name" value="6-N-acetyltransf"/>
    <property type="match status" value="1"/>
</dbReference>
<dbReference type="InterPro" id="IPR050832">
    <property type="entry name" value="Bact_Acetyltransf"/>
</dbReference>
<dbReference type="GO" id="GO:0047663">
    <property type="term" value="F:aminoglycoside 6'-N-acetyltransferase activity"/>
    <property type="evidence" value="ECO:0007669"/>
    <property type="project" value="UniProtKB-EC"/>
</dbReference>
<evidence type="ECO:0000256" key="4">
    <source>
        <dbReference type="ARBA" id="ARBA00022679"/>
    </source>
</evidence>
<dbReference type="EMBL" id="PTRA01000001">
    <property type="protein sequence ID" value="PQA58997.1"/>
    <property type="molecule type" value="Genomic_DNA"/>
</dbReference>
<dbReference type="PANTHER" id="PTHR43877:SF1">
    <property type="entry name" value="ACETYLTRANSFERASE"/>
    <property type="match status" value="1"/>
</dbReference>
<dbReference type="AlphaFoldDB" id="A0A2S7IMP3"/>
<keyword evidence="5" id="KW-0046">Antibiotic resistance</keyword>
<keyword evidence="4 10" id="KW-0808">Transferase</keyword>
<dbReference type="Gene3D" id="3.40.630.30">
    <property type="match status" value="1"/>
</dbReference>
<comment type="catalytic activity">
    <reaction evidence="8">
        <text>kanamycin B + acetyl-CoA = N(6')-acetylkanamycin B + CoA + H(+)</text>
        <dbReference type="Rhea" id="RHEA:16449"/>
        <dbReference type="ChEBI" id="CHEBI:15378"/>
        <dbReference type="ChEBI" id="CHEBI:57287"/>
        <dbReference type="ChEBI" id="CHEBI:57288"/>
        <dbReference type="ChEBI" id="CHEBI:58390"/>
        <dbReference type="ChEBI" id="CHEBI:58549"/>
        <dbReference type="EC" id="2.3.1.82"/>
    </reaction>
</comment>
<dbReference type="InterPro" id="IPR024170">
    <property type="entry name" value="Aminoglycoside_N6-AcTrfrase"/>
</dbReference>
<organism evidence="10 11">
    <name type="scientific">Siphonobacter curvatus</name>
    <dbReference type="NCBI Taxonomy" id="2094562"/>
    <lineage>
        <taxon>Bacteria</taxon>
        <taxon>Pseudomonadati</taxon>
        <taxon>Bacteroidota</taxon>
        <taxon>Cytophagia</taxon>
        <taxon>Cytophagales</taxon>
        <taxon>Cytophagaceae</taxon>
        <taxon>Siphonobacter</taxon>
    </lineage>
</organism>
<evidence type="ECO:0000256" key="3">
    <source>
        <dbReference type="ARBA" id="ARBA00017677"/>
    </source>
</evidence>
<name>A0A2S7IMP3_9BACT</name>
<dbReference type="CDD" id="cd04301">
    <property type="entry name" value="NAT_SF"/>
    <property type="match status" value="1"/>
</dbReference>
<protein>
    <recommendedName>
        <fullName evidence="3">Aminoglycoside N(6')-acetyltransferase type 1</fullName>
        <ecNumber evidence="2">2.3.1.82</ecNumber>
    </recommendedName>
    <alternativeName>
        <fullName evidence="7">Aminoglycoside resistance protein</fullName>
    </alternativeName>
</protein>
<evidence type="ECO:0000256" key="6">
    <source>
        <dbReference type="ARBA" id="ARBA00023315"/>
    </source>
</evidence>
<dbReference type="NCBIfam" id="NF043067">
    <property type="entry name" value="AAC_6p_group_E"/>
    <property type="match status" value="1"/>
</dbReference>
<dbReference type="EC" id="2.3.1.82" evidence="2"/>
<dbReference type="PANTHER" id="PTHR43877">
    <property type="entry name" value="AMINOALKYLPHOSPHONATE N-ACETYLTRANSFERASE-RELATED-RELATED"/>
    <property type="match status" value="1"/>
</dbReference>
<keyword evidence="6" id="KW-0012">Acyltransferase</keyword>
<dbReference type="Proteomes" id="UP000239590">
    <property type="component" value="Unassembled WGS sequence"/>
</dbReference>
<dbReference type="SUPFAM" id="SSF55729">
    <property type="entry name" value="Acyl-CoA N-acyltransferases (Nat)"/>
    <property type="match status" value="1"/>
</dbReference>
<evidence type="ECO:0000313" key="11">
    <source>
        <dbReference type="Proteomes" id="UP000239590"/>
    </source>
</evidence>
<evidence type="ECO:0000256" key="7">
    <source>
        <dbReference type="ARBA" id="ARBA00029660"/>
    </source>
</evidence>
<comment type="caution">
    <text evidence="10">The sequence shown here is derived from an EMBL/GenBank/DDBJ whole genome shotgun (WGS) entry which is preliminary data.</text>
</comment>
<feature type="domain" description="N-acetyltransferase" evidence="9">
    <location>
        <begin position="1"/>
        <end position="145"/>
    </location>
</feature>
<dbReference type="Pfam" id="PF00583">
    <property type="entry name" value="Acetyltransf_1"/>
    <property type="match status" value="1"/>
</dbReference>
<evidence type="ECO:0000256" key="2">
    <source>
        <dbReference type="ARBA" id="ARBA00012888"/>
    </source>
</evidence>
<evidence type="ECO:0000256" key="5">
    <source>
        <dbReference type="ARBA" id="ARBA00023251"/>
    </source>
</evidence>
<dbReference type="OrthoDB" id="9799096at2"/>
<comment type="subunit">
    <text evidence="1">Homodimer.</text>
</comment>
<keyword evidence="11" id="KW-1185">Reference proteome</keyword>
<reference evidence="11" key="1">
    <citation type="submission" date="2018-02" db="EMBL/GenBank/DDBJ databases">
        <title>Genome sequencing of Solimonas sp. HR-BB.</title>
        <authorList>
            <person name="Lee Y."/>
            <person name="Jeon C.O."/>
        </authorList>
    </citation>
    <scope>NUCLEOTIDE SEQUENCE [LARGE SCALE GENOMIC DNA]</scope>
    <source>
        <strain evidence="11">HR-U</strain>
    </source>
</reference>
<dbReference type="RefSeq" id="WP_104710160.1">
    <property type="nucleotide sequence ID" value="NZ_PTRA01000001.1"/>
</dbReference>
<sequence>MPIEPLSSQTLPALVTLVLALWPECSFEEEWESYQRLLTARDEVCYLAKEGPDYIGFIHLTLRTDYVEGASHSPVAYVEGLYVKPEFQHQGIGRLLMRAGEDWARENKCLEVASDTELDNTESLAFHQKLGFEEANRIVCLIKRL</sequence>
<dbReference type="GO" id="GO:0046677">
    <property type="term" value="P:response to antibiotic"/>
    <property type="evidence" value="ECO:0007669"/>
    <property type="project" value="UniProtKB-KW"/>
</dbReference>
<dbReference type="InterPro" id="IPR000182">
    <property type="entry name" value="GNAT_dom"/>
</dbReference>
<dbReference type="PROSITE" id="PS51186">
    <property type="entry name" value="GNAT"/>
    <property type="match status" value="1"/>
</dbReference>
<evidence type="ECO:0000313" key="10">
    <source>
        <dbReference type="EMBL" id="PQA58997.1"/>
    </source>
</evidence>
<dbReference type="InterPro" id="IPR016181">
    <property type="entry name" value="Acyl_CoA_acyltransferase"/>
</dbReference>
<evidence type="ECO:0000256" key="1">
    <source>
        <dbReference type="ARBA" id="ARBA00011738"/>
    </source>
</evidence>
<evidence type="ECO:0000259" key="9">
    <source>
        <dbReference type="PROSITE" id="PS51186"/>
    </source>
</evidence>
<accession>A0A2S7IMP3</accession>
<evidence type="ECO:0000256" key="8">
    <source>
        <dbReference type="ARBA" id="ARBA00048923"/>
    </source>
</evidence>
<proteinExistence type="predicted"/>